<dbReference type="Proteomes" id="UP000281771">
    <property type="component" value="Unassembled WGS sequence"/>
</dbReference>
<protein>
    <submittedName>
        <fullName evidence="2">DUF3278 domain-containing protein</fullName>
    </submittedName>
</protein>
<proteinExistence type="predicted"/>
<dbReference type="Pfam" id="PF11683">
    <property type="entry name" value="DUF3278"/>
    <property type="match status" value="1"/>
</dbReference>
<keyword evidence="3" id="KW-1185">Reference proteome</keyword>
<dbReference type="STRING" id="1123309.GCA_000377005_01012"/>
<accession>A0A3P1VHC2</accession>
<comment type="caution">
    <text evidence="2">The sequence shown here is derived from an EMBL/GenBank/DDBJ whole genome shotgun (WGS) entry which is preliminary data.</text>
</comment>
<evidence type="ECO:0000313" key="2">
    <source>
        <dbReference type="EMBL" id="RRD31783.1"/>
    </source>
</evidence>
<keyword evidence="1" id="KW-0812">Transmembrane</keyword>
<sequence>MKETLTDKLIKRFYGITGPLDEFRRQQVERVGNMCFIWLFYIIAFGNLIAFFLGRQYPEVVAIAYPFALTFIILFLYFVVATKQNVDIVQTIDVEELDEKEKVQLKQVGWKSGLFFGLIMWLFGPLVLDMRYIDGLFTPKILMFGCLCGLMFGLLMHLLVKARQK</sequence>
<feature type="transmembrane region" description="Helical" evidence="1">
    <location>
        <begin position="140"/>
        <end position="160"/>
    </location>
</feature>
<feature type="transmembrane region" description="Helical" evidence="1">
    <location>
        <begin position="108"/>
        <end position="128"/>
    </location>
</feature>
<dbReference type="AlphaFoldDB" id="A0A3P1VHC2"/>
<dbReference type="InterPro" id="IPR021697">
    <property type="entry name" value="DUF3278"/>
</dbReference>
<dbReference type="RefSeq" id="WP_124776028.1">
    <property type="nucleotide sequence ID" value="NZ_RQZA01000002.1"/>
</dbReference>
<name>A0A3P1VHC2_9STRE</name>
<feature type="transmembrane region" description="Helical" evidence="1">
    <location>
        <begin position="60"/>
        <end position="80"/>
    </location>
</feature>
<keyword evidence="1" id="KW-1133">Transmembrane helix</keyword>
<organism evidence="2 3">
    <name type="scientific">Streptococcus minor</name>
    <dbReference type="NCBI Taxonomy" id="229549"/>
    <lineage>
        <taxon>Bacteria</taxon>
        <taxon>Bacillati</taxon>
        <taxon>Bacillota</taxon>
        <taxon>Bacilli</taxon>
        <taxon>Lactobacillales</taxon>
        <taxon>Streptococcaceae</taxon>
        <taxon>Streptococcus</taxon>
    </lineage>
</organism>
<gene>
    <name evidence="2" type="ORF">EII38_03250</name>
</gene>
<dbReference type="EMBL" id="RQZA01000002">
    <property type="protein sequence ID" value="RRD31783.1"/>
    <property type="molecule type" value="Genomic_DNA"/>
</dbReference>
<evidence type="ECO:0000313" key="3">
    <source>
        <dbReference type="Proteomes" id="UP000281771"/>
    </source>
</evidence>
<keyword evidence="1" id="KW-0472">Membrane</keyword>
<evidence type="ECO:0000256" key="1">
    <source>
        <dbReference type="SAM" id="Phobius"/>
    </source>
</evidence>
<reference evidence="2 3" key="1">
    <citation type="submission" date="2018-11" db="EMBL/GenBank/DDBJ databases">
        <title>Genomes From Bacteria Associated with the Canine Oral Cavity: a Test Case for Automated Genome-Based Taxonomic Assignment.</title>
        <authorList>
            <person name="Coil D.A."/>
            <person name="Jospin G."/>
            <person name="Darling A.E."/>
            <person name="Wallis C."/>
            <person name="Davis I.J."/>
            <person name="Harris S."/>
            <person name="Eisen J.A."/>
            <person name="Holcombe L.J."/>
            <person name="O'Flynn C."/>
        </authorList>
    </citation>
    <scope>NUCLEOTIDE SEQUENCE [LARGE SCALE GENOMIC DNA]</scope>
    <source>
        <strain evidence="2 3">OH4621_COT-116</strain>
    </source>
</reference>
<feature type="transmembrane region" description="Helical" evidence="1">
    <location>
        <begin position="34"/>
        <end position="54"/>
    </location>
</feature>